<accession>A0A558BLQ9</accession>
<dbReference type="InterPro" id="IPR010982">
    <property type="entry name" value="Lambda_DNA-bd_dom_sf"/>
</dbReference>
<dbReference type="PANTHER" id="PTHR35010:SF4">
    <property type="entry name" value="BLL5781 PROTEIN"/>
    <property type="match status" value="1"/>
</dbReference>
<dbReference type="SMART" id="SM00530">
    <property type="entry name" value="HTH_XRE"/>
    <property type="match status" value="1"/>
</dbReference>
<dbReference type="InterPro" id="IPR041413">
    <property type="entry name" value="MLTR_LBD"/>
</dbReference>
<evidence type="ECO:0000313" key="3">
    <source>
        <dbReference type="Proteomes" id="UP000320011"/>
    </source>
</evidence>
<dbReference type="OrthoDB" id="2959414at2"/>
<sequence>MQRWCQDGAVSAFSDTLRAWRAKRRLSQLELALRAGTTQRHVSFLESGRSIPGRGMVVRVAESLELPLRDRNALLLAAGYAPGYPETALDSPRLRPVLDSLRRLLDGHLPYPAIVIDRFGDLVAANDAVTLLFEDAAPELLDPPVNVPRLALHPQGMAPRIANFDEWAQHVLDGLRLANERSPHERRAALLAELEGYVPPPPEPGADHLGFAVPMRLRTRLGELSLTTAITTFTTAVDVTISELRLETFLPGDEVTAKAFTAGLREDPVSGRGGHRR</sequence>
<dbReference type="PANTHER" id="PTHR35010">
    <property type="entry name" value="BLL4672 PROTEIN-RELATED"/>
    <property type="match status" value="1"/>
</dbReference>
<evidence type="ECO:0000259" key="1">
    <source>
        <dbReference type="PROSITE" id="PS50943"/>
    </source>
</evidence>
<dbReference type="Pfam" id="PF01381">
    <property type="entry name" value="HTH_3"/>
    <property type="match status" value="1"/>
</dbReference>
<dbReference type="InterPro" id="IPR001387">
    <property type="entry name" value="Cro/C1-type_HTH"/>
</dbReference>
<dbReference type="EMBL" id="VJWX01000300">
    <property type="protein sequence ID" value="TVT37423.1"/>
    <property type="molecule type" value="Genomic_DNA"/>
</dbReference>
<protein>
    <submittedName>
        <fullName evidence="2">Helix-turn-helix transcriptional regulator</fullName>
    </submittedName>
</protein>
<proteinExistence type="predicted"/>
<gene>
    <name evidence="2" type="ORF">FNH05_24995</name>
</gene>
<dbReference type="Proteomes" id="UP000320011">
    <property type="component" value="Unassembled WGS sequence"/>
</dbReference>
<name>A0A558BLQ9_9PSEU</name>
<dbReference type="AlphaFoldDB" id="A0A558BLQ9"/>
<dbReference type="PROSITE" id="PS50943">
    <property type="entry name" value="HTH_CROC1"/>
    <property type="match status" value="1"/>
</dbReference>
<comment type="caution">
    <text evidence="2">The sequence shown here is derived from an EMBL/GenBank/DDBJ whole genome shotgun (WGS) entry which is preliminary data.</text>
</comment>
<reference evidence="2 3" key="1">
    <citation type="submission" date="2019-07" db="EMBL/GenBank/DDBJ databases">
        <authorList>
            <person name="Duangmal K."/>
            <person name="Teo W.F.A."/>
        </authorList>
    </citation>
    <scope>NUCLEOTIDE SEQUENCE [LARGE SCALE GENOMIC DNA]</scope>
    <source>
        <strain evidence="2 3">TBRC 6029</strain>
    </source>
</reference>
<dbReference type="SUPFAM" id="SSF47413">
    <property type="entry name" value="lambda repressor-like DNA-binding domains"/>
    <property type="match status" value="1"/>
</dbReference>
<evidence type="ECO:0000313" key="2">
    <source>
        <dbReference type="EMBL" id="TVT37423.1"/>
    </source>
</evidence>
<reference evidence="2 3" key="2">
    <citation type="submission" date="2019-08" db="EMBL/GenBank/DDBJ databases">
        <title>Amycolatopsis acidicola sp. nov., isolated from peat swamp forest soil.</title>
        <authorList>
            <person name="Srisuk N."/>
        </authorList>
    </citation>
    <scope>NUCLEOTIDE SEQUENCE [LARGE SCALE GENOMIC DNA]</scope>
    <source>
        <strain evidence="2 3">TBRC 6029</strain>
    </source>
</reference>
<keyword evidence="3" id="KW-1185">Reference proteome</keyword>
<dbReference type="CDD" id="cd00093">
    <property type="entry name" value="HTH_XRE"/>
    <property type="match status" value="1"/>
</dbReference>
<dbReference type="Gene3D" id="1.10.260.40">
    <property type="entry name" value="lambda repressor-like DNA-binding domains"/>
    <property type="match status" value="1"/>
</dbReference>
<dbReference type="Gene3D" id="3.30.450.180">
    <property type="match status" value="1"/>
</dbReference>
<organism evidence="2 3">
    <name type="scientific">Amycolatopsis rhizosphaerae</name>
    <dbReference type="NCBI Taxonomy" id="2053003"/>
    <lineage>
        <taxon>Bacteria</taxon>
        <taxon>Bacillati</taxon>
        <taxon>Actinomycetota</taxon>
        <taxon>Actinomycetes</taxon>
        <taxon>Pseudonocardiales</taxon>
        <taxon>Pseudonocardiaceae</taxon>
        <taxon>Amycolatopsis</taxon>
    </lineage>
</organism>
<dbReference type="GO" id="GO:0003677">
    <property type="term" value="F:DNA binding"/>
    <property type="evidence" value="ECO:0007669"/>
    <property type="project" value="InterPro"/>
</dbReference>
<dbReference type="Pfam" id="PF17765">
    <property type="entry name" value="MLTR_LBD"/>
    <property type="match status" value="1"/>
</dbReference>
<feature type="domain" description="HTH cro/C1-type" evidence="1">
    <location>
        <begin position="17"/>
        <end position="71"/>
    </location>
</feature>